<keyword evidence="9" id="KW-1185">Reference proteome</keyword>
<evidence type="ECO:0000313" key="9">
    <source>
        <dbReference type="Proteomes" id="UP000001449"/>
    </source>
</evidence>
<dbReference type="GO" id="GO:1990559">
    <property type="term" value="P:mitochondrial coenzyme A transmembrane transport"/>
    <property type="evidence" value="ECO:0000318"/>
    <property type="project" value="GO_Central"/>
</dbReference>
<evidence type="ECO:0000256" key="6">
    <source>
        <dbReference type="PROSITE-ProRule" id="PRU00282"/>
    </source>
</evidence>
<comment type="subcellular location">
    <subcellularLocation>
        <location evidence="1">Membrane</location>
        <topology evidence="1">Multi-pass membrane protein</topology>
    </subcellularLocation>
</comment>
<evidence type="ECO:0000256" key="4">
    <source>
        <dbReference type="ARBA" id="ARBA00022737"/>
    </source>
</evidence>
<dbReference type="RefSeq" id="XP_002291792.1">
    <property type="nucleotide sequence ID" value="XM_002291756.1"/>
</dbReference>
<sequence length="309" mass="33400">MTRRMVCGGLAGMIAKTATNPLDRIRMLSQTGEHGSSPGTKLTPFQLYRSIIQNEGILGLWAGNGANLLRVFPAKSIVFASNDFYRGCCGYVYYGSNEKYLENAGVLPWSLSFLSGGLAGMTASAATYPLDLARGRITGKLAGPGGKKHYKGIVNTVVVTAREEGVKALYKGITPTLLGAMPYEGIKFATVGILEKMFPKEKTNAKDGYGGGVASNVTRKVVFGGAGGVMAGILTYPNDTVRRLLQLQGSKGTTEHFEGYWDCVRKTYSKFGIERFYRGAFINIVRMAPNTAIQFGSYELLKQLTEGYS</sequence>
<dbReference type="Pfam" id="PF00153">
    <property type="entry name" value="Mito_carr"/>
    <property type="match status" value="3"/>
</dbReference>
<comment type="similarity">
    <text evidence="7">Belongs to the mitochondrial carrier (TC 2.A.29) family.</text>
</comment>
<reference evidence="8 9" key="2">
    <citation type="journal article" date="2008" name="Nature">
        <title>The Phaeodactylum genome reveals the evolutionary history of diatom genomes.</title>
        <authorList>
            <person name="Bowler C."/>
            <person name="Allen A.E."/>
            <person name="Badger J.H."/>
            <person name="Grimwood J."/>
            <person name="Jabbari K."/>
            <person name="Kuo A."/>
            <person name="Maheswari U."/>
            <person name="Martens C."/>
            <person name="Maumus F."/>
            <person name="Otillar R.P."/>
            <person name="Rayko E."/>
            <person name="Salamov A."/>
            <person name="Vandepoele K."/>
            <person name="Beszteri B."/>
            <person name="Gruber A."/>
            <person name="Heijde M."/>
            <person name="Katinka M."/>
            <person name="Mock T."/>
            <person name="Valentin K."/>
            <person name="Verret F."/>
            <person name="Berges J.A."/>
            <person name="Brownlee C."/>
            <person name="Cadoret J.P."/>
            <person name="Chiovitti A."/>
            <person name="Choi C.J."/>
            <person name="Coesel S."/>
            <person name="De Martino A."/>
            <person name="Detter J.C."/>
            <person name="Durkin C."/>
            <person name="Falciatore A."/>
            <person name="Fournet J."/>
            <person name="Haruta M."/>
            <person name="Huysman M.J."/>
            <person name="Jenkins B.D."/>
            <person name="Jiroutova K."/>
            <person name="Jorgensen R.E."/>
            <person name="Joubert Y."/>
            <person name="Kaplan A."/>
            <person name="Kroger N."/>
            <person name="Kroth P.G."/>
            <person name="La Roche J."/>
            <person name="Lindquist E."/>
            <person name="Lommer M."/>
            <person name="Martin-Jezequel V."/>
            <person name="Lopez P.J."/>
            <person name="Lucas S."/>
            <person name="Mangogna M."/>
            <person name="McGinnis K."/>
            <person name="Medlin L.K."/>
            <person name="Montsant A."/>
            <person name="Oudot-Le Secq M.P."/>
            <person name="Napoli C."/>
            <person name="Obornik M."/>
            <person name="Parker M.S."/>
            <person name="Petit J.L."/>
            <person name="Porcel B.M."/>
            <person name="Poulsen N."/>
            <person name="Robison M."/>
            <person name="Rychlewski L."/>
            <person name="Rynearson T.A."/>
            <person name="Schmutz J."/>
            <person name="Shapiro H."/>
            <person name="Siaut M."/>
            <person name="Stanley M."/>
            <person name="Sussman M.R."/>
            <person name="Taylor A.R."/>
            <person name="Vardi A."/>
            <person name="von Dassow P."/>
            <person name="Vyverman W."/>
            <person name="Willis A."/>
            <person name="Wyrwicz L.S."/>
            <person name="Rokhsar D.S."/>
            <person name="Weissenbach J."/>
            <person name="Armbrust E.V."/>
            <person name="Green B.R."/>
            <person name="Van de Peer Y."/>
            <person name="Grigoriev I.V."/>
        </authorList>
    </citation>
    <scope>NUCLEOTIDE SEQUENCE [LARGE SCALE GENOMIC DNA]</scope>
    <source>
        <strain evidence="8 9">CCMP1335</strain>
    </source>
</reference>
<keyword evidence="4" id="KW-0677">Repeat</keyword>
<gene>
    <name evidence="8" type="ORF">THAPSDRAFT_41547</name>
</gene>
<dbReference type="HOGENOM" id="CLU_015166_10_3_1"/>
<protein>
    <recommendedName>
        <fullName evidence="10">Mitochondrial carrier protein</fullName>
    </recommendedName>
</protein>
<dbReference type="STRING" id="35128.B8C6W6"/>
<name>B8C6W6_THAPS</name>
<evidence type="ECO:0000256" key="5">
    <source>
        <dbReference type="ARBA" id="ARBA00023136"/>
    </source>
</evidence>
<evidence type="ECO:0000256" key="1">
    <source>
        <dbReference type="ARBA" id="ARBA00004141"/>
    </source>
</evidence>
<dbReference type="PRINTS" id="PR00926">
    <property type="entry name" value="MITOCARRIER"/>
</dbReference>
<dbReference type="InterPro" id="IPR023395">
    <property type="entry name" value="MCP_dom_sf"/>
</dbReference>
<accession>B8C6W6</accession>
<dbReference type="Gene3D" id="1.50.40.10">
    <property type="entry name" value="Mitochondrial carrier domain"/>
    <property type="match status" value="1"/>
</dbReference>
<dbReference type="PaxDb" id="35128-Thaps41547"/>
<keyword evidence="3 6" id="KW-0812">Transmembrane</keyword>
<dbReference type="OMA" id="QSFMCVG"/>
<organism evidence="8 9">
    <name type="scientific">Thalassiosira pseudonana</name>
    <name type="common">Marine diatom</name>
    <name type="synonym">Cyclotella nana</name>
    <dbReference type="NCBI Taxonomy" id="35128"/>
    <lineage>
        <taxon>Eukaryota</taxon>
        <taxon>Sar</taxon>
        <taxon>Stramenopiles</taxon>
        <taxon>Ochrophyta</taxon>
        <taxon>Bacillariophyta</taxon>
        <taxon>Coscinodiscophyceae</taxon>
        <taxon>Thalassiosirophycidae</taxon>
        <taxon>Thalassiosirales</taxon>
        <taxon>Thalassiosiraceae</taxon>
        <taxon>Thalassiosira</taxon>
    </lineage>
</organism>
<dbReference type="AlphaFoldDB" id="B8C6W6"/>
<evidence type="ECO:0000256" key="7">
    <source>
        <dbReference type="RuleBase" id="RU000488"/>
    </source>
</evidence>
<dbReference type="InterPro" id="IPR002067">
    <property type="entry name" value="MCP"/>
</dbReference>
<evidence type="ECO:0000256" key="2">
    <source>
        <dbReference type="ARBA" id="ARBA00022448"/>
    </source>
</evidence>
<dbReference type="SUPFAM" id="SSF103506">
    <property type="entry name" value="Mitochondrial carrier"/>
    <property type="match status" value="1"/>
</dbReference>
<keyword evidence="2 7" id="KW-0813">Transport</keyword>
<keyword evidence="5 6" id="KW-0472">Membrane</keyword>
<evidence type="ECO:0000256" key="3">
    <source>
        <dbReference type="ARBA" id="ARBA00022692"/>
    </source>
</evidence>
<dbReference type="GO" id="GO:0015228">
    <property type="term" value="F:coenzyme A transmembrane transporter activity"/>
    <property type="evidence" value="ECO:0000318"/>
    <property type="project" value="GO_Central"/>
</dbReference>
<dbReference type="GO" id="GO:0005743">
    <property type="term" value="C:mitochondrial inner membrane"/>
    <property type="evidence" value="ECO:0000318"/>
    <property type="project" value="GO_Central"/>
</dbReference>
<dbReference type="EMBL" id="CM000644">
    <property type="protein sequence ID" value="EED90643.1"/>
    <property type="molecule type" value="Genomic_DNA"/>
</dbReference>
<dbReference type="InterPro" id="IPR018108">
    <property type="entry name" value="MCP_transmembrane"/>
</dbReference>
<evidence type="ECO:0008006" key="10">
    <source>
        <dbReference type="Google" id="ProtNLM"/>
    </source>
</evidence>
<feature type="repeat" description="Solcar" evidence="6">
    <location>
        <begin position="111"/>
        <end position="197"/>
    </location>
</feature>
<evidence type="ECO:0000313" key="8">
    <source>
        <dbReference type="EMBL" id="EED90643.1"/>
    </source>
</evidence>
<feature type="repeat" description="Solcar" evidence="6">
    <location>
        <begin position="3"/>
        <end position="88"/>
    </location>
</feature>
<proteinExistence type="inferred from homology"/>
<feature type="repeat" description="Solcar" evidence="6">
    <location>
        <begin position="219"/>
        <end position="304"/>
    </location>
</feature>
<dbReference type="KEGG" id="tps:THAPSDRAFT_41547"/>
<dbReference type="InParanoid" id="B8C6W6"/>
<dbReference type="Proteomes" id="UP000001449">
    <property type="component" value="Chromosome 8"/>
</dbReference>
<dbReference type="eggNOG" id="KOG0752">
    <property type="taxonomic scope" value="Eukaryota"/>
</dbReference>
<reference evidence="8 9" key="1">
    <citation type="journal article" date="2004" name="Science">
        <title>The genome of the diatom Thalassiosira pseudonana: ecology, evolution, and metabolism.</title>
        <authorList>
            <person name="Armbrust E.V."/>
            <person name="Berges J.A."/>
            <person name="Bowler C."/>
            <person name="Green B.R."/>
            <person name="Martinez D."/>
            <person name="Putnam N.H."/>
            <person name="Zhou S."/>
            <person name="Allen A.E."/>
            <person name="Apt K.E."/>
            <person name="Bechner M."/>
            <person name="Brzezinski M.A."/>
            <person name="Chaal B.K."/>
            <person name="Chiovitti A."/>
            <person name="Davis A.K."/>
            <person name="Demarest M.S."/>
            <person name="Detter J.C."/>
            <person name="Glavina T."/>
            <person name="Goodstein D."/>
            <person name="Hadi M.Z."/>
            <person name="Hellsten U."/>
            <person name="Hildebrand M."/>
            <person name="Jenkins B.D."/>
            <person name="Jurka J."/>
            <person name="Kapitonov V.V."/>
            <person name="Kroger N."/>
            <person name="Lau W.W."/>
            <person name="Lane T.W."/>
            <person name="Larimer F.W."/>
            <person name="Lippmeier J.C."/>
            <person name="Lucas S."/>
            <person name="Medina M."/>
            <person name="Montsant A."/>
            <person name="Obornik M."/>
            <person name="Parker M.S."/>
            <person name="Palenik B."/>
            <person name="Pazour G.J."/>
            <person name="Richardson P.M."/>
            <person name="Rynearson T.A."/>
            <person name="Saito M.A."/>
            <person name="Schwartz D.C."/>
            <person name="Thamatrakoln K."/>
            <person name="Valentin K."/>
            <person name="Vardi A."/>
            <person name="Wilkerson F.P."/>
            <person name="Rokhsar D.S."/>
        </authorList>
    </citation>
    <scope>NUCLEOTIDE SEQUENCE [LARGE SCALE GENOMIC DNA]</scope>
    <source>
        <strain evidence="8 9">CCMP1335</strain>
    </source>
</reference>
<dbReference type="PROSITE" id="PS50920">
    <property type="entry name" value="SOLCAR"/>
    <property type="match status" value="3"/>
</dbReference>
<dbReference type="GeneID" id="7450167"/>
<dbReference type="PANTHER" id="PTHR24089">
    <property type="entry name" value="SOLUTE CARRIER FAMILY 25"/>
    <property type="match status" value="1"/>
</dbReference>